<dbReference type="Pfam" id="PF12802">
    <property type="entry name" value="MarR_2"/>
    <property type="match status" value="1"/>
</dbReference>
<dbReference type="AlphaFoldDB" id="A0A495IHM6"/>
<dbReference type="InterPro" id="IPR000835">
    <property type="entry name" value="HTH_MarR-typ"/>
</dbReference>
<dbReference type="Proteomes" id="UP000280008">
    <property type="component" value="Unassembled WGS sequence"/>
</dbReference>
<dbReference type="PROSITE" id="PS50995">
    <property type="entry name" value="HTH_MARR_2"/>
    <property type="match status" value="1"/>
</dbReference>
<dbReference type="PANTHER" id="PTHR33164:SF89">
    <property type="entry name" value="MARR FAMILY REGULATORY PROTEIN"/>
    <property type="match status" value="1"/>
</dbReference>
<dbReference type="PANTHER" id="PTHR33164">
    <property type="entry name" value="TRANSCRIPTIONAL REGULATOR, MARR FAMILY"/>
    <property type="match status" value="1"/>
</dbReference>
<dbReference type="OrthoDB" id="162531at2"/>
<dbReference type="GO" id="GO:0003700">
    <property type="term" value="F:DNA-binding transcription factor activity"/>
    <property type="evidence" value="ECO:0007669"/>
    <property type="project" value="InterPro"/>
</dbReference>
<dbReference type="Gene3D" id="1.10.10.10">
    <property type="entry name" value="Winged helix-like DNA-binding domain superfamily/Winged helix DNA-binding domain"/>
    <property type="match status" value="1"/>
</dbReference>
<gene>
    <name evidence="2" type="ORF">C8E83_1942</name>
</gene>
<evidence type="ECO:0000313" key="2">
    <source>
        <dbReference type="EMBL" id="RKR74811.1"/>
    </source>
</evidence>
<dbReference type="GO" id="GO:0003677">
    <property type="term" value="F:DNA binding"/>
    <property type="evidence" value="ECO:0007669"/>
    <property type="project" value="UniProtKB-KW"/>
</dbReference>
<protein>
    <submittedName>
        <fullName evidence="2">DNA-binding MarR family transcriptional regulator</fullName>
    </submittedName>
</protein>
<feature type="domain" description="HTH marR-type" evidence="1">
    <location>
        <begin position="28"/>
        <end position="164"/>
    </location>
</feature>
<sequence length="175" mass="19218">MSGASPSTAATTFDQSGYWYESDSQERGAAVLNALRRYRQAEKDMRARTRLSMKMGETDLTAIRFLLREQRADRTVNASQLAEHLGITTASTAVLINRLEKSGHIERRANPADKRGVLLTATGDSDEEVRATMAGMHAQMIIAAEKLRPDVAQGVLEFLQEMTDALDSSVATDLT</sequence>
<dbReference type="EMBL" id="RBKS01000001">
    <property type="protein sequence ID" value="RKR74811.1"/>
    <property type="molecule type" value="Genomic_DNA"/>
</dbReference>
<name>A0A495IHM6_9MICO</name>
<evidence type="ECO:0000313" key="3">
    <source>
        <dbReference type="Proteomes" id="UP000280008"/>
    </source>
</evidence>
<proteinExistence type="predicted"/>
<dbReference type="GO" id="GO:0006950">
    <property type="term" value="P:response to stress"/>
    <property type="evidence" value="ECO:0007669"/>
    <property type="project" value="TreeGrafter"/>
</dbReference>
<comment type="caution">
    <text evidence="2">The sequence shown here is derived from an EMBL/GenBank/DDBJ whole genome shotgun (WGS) entry which is preliminary data.</text>
</comment>
<keyword evidence="2" id="KW-0238">DNA-binding</keyword>
<dbReference type="SMART" id="SM00347">
    <property type="entry name" value="HTH_MARR"/>
    <property type="match status" value="1"/>
</dbReference>
<dbReference type="InterPro" id="IPR039422">
    <property type="entry name" value="MarR/SlyA-like"/>
</dbReference>
<dbReference type="InterPro" id="IPR036390">
    <property type="entry name" value="WH_DNA-bd_sf"/>
</dbReference>
<dbReference type="RefSeq" id="WP_121369679.1">
    <property type="nucleotide sequence ID" value="NZ_RBKS01000001.1"/>
</dbReference>
<evidence type="ECO:0000259" key="1">
    <source>
        <dbReference type="PROSITE" id="PS50995"/>
    </source>
</evidence>
<dbReference type="InterPro" id="IPR036388">
    <property type="entry name" value="WH-like_DNA-bd_sf"/>
</dbReference>
<organism evidence="2 3">
    <name type="scientific">Frondihabitans australicus</name>
    <dbReference type="NCBI Taxonomy" id="386892"/>
    <lineage>
        <taxon>Bacteria</taxon>
        <taxon>Bacillati</taxon>
        <taxon>Actinomycetota</taxon>
        <taxon>Actinomycetes</taxon>
        <taxon>Micrococcales</taxon>
        <taxon>Microbacteriaceae</taxon>
        <taxon>Frondihabitans</taxon>
    </lineage>
</organism>
<dbReference type="SUPFAM" id="SSF46785">
    <property type="entry name" value="Winged helix' DNA-binding domain"/>
    <property type="match status" value="1"/>
</dbReference>
<keyword evidence="3" id="KW-1185">Reference proteome</keyword>
<accession>A0A495IHM6</accession>
<reference evidence="2 3" key="1">
    <citation type="submission" date="2018-10" db="EMBL/GenBank/DDBJ databases">
        <title>Sequencing the genomes of 1000 actinobacteria strains.</title>
        <authorList>
            <person name="Klenk H.-P."/>
        </authorList>
    </citation>
    <scope>NUCLEOTIDE SEQUENCE [LARGE SCALE GENOMIC DNA]</scope>
    <source>
        <strain evidence="2 3">DSM 17894</strain>
    </source>
</reference>